<sequence length="43" mass="4928">MPVSSSQAPVNFLNDIIPGTYEKAWKTRPLLFHALRLSHCPYQ</sequence>
<organism evidence="1 2">
    <name type="scientific">Paraprevotella xylaniphila YIT 11841</name>
    <dbReference type="NCBI Taxonomy" id="762982"/>
    <lineage>
        <taxon>Bacteria</taxon>
        <taxon>Pseudomonadati</taxon>
        <taxon>Bacteroidota</taxon>
        <taxon>Bacteroidia</taxon>
        <taxon>Bacteroidales</taxon>
        <taxon>Prevotellaceae</taxon>
        <taxon>Paraprevotella</taxon>
    </lineage>
</organism>
<protein>
    <submittedName>
        <fullName evidence="1">Uncharacterized protein</fullName>
    </submittedName>
</protein>
<gene>
    <name evidence="1" type="ORF">HMPREF9442_03262</name>
</gene>
<accession>F3QYG8</accession>
<dbReference type="HOGENOM" id="CLU_3237259_0_0_10"/>
<proteinExistence type="predicted"/>
<name>F3QYG8_9BACT</name>
<dbReference type="AlphaFoldDB" id="F3QYG8"/>
<reference evidence="1 2" key="1">
    <citation type="submission" date="2011-02" db="EMBL/GenBank/DDBJ databases">
        <authorList>
            <person name="Weinstock G."/>
            <person name="Sodergren E."/>
            <person name="Clifton S."/>
            <person name="Fulton L."/>
            <person name="Fulton B."/>
            <person name="Courtney L."/>
            <person name="Fronick C."/>
            <person name="Harrison M."/>
            <person name="Strong C."/>
            <person name="Farmer C."/>
            <person name="Delahaunty K."/>
            <person name="Markovic C."/>
            <person name="Hall O."/>
            <person name="Minx P."/>
            <person name="Tomlinson C."/>
            <person name="Mitreva M."/>
            <person name="Hou S."/>
            <person name="Chen J."/>
            <person name="Wollam A."/>
            <person name="Pepin K.H."/>
            <person name="Johnson M."/>
            <person name="Bhonagiri V."/>
            <person name="Zhang X."/>
            <person name="Suruliraj S."/>
            <person name="Warren W."/>
            <person name="Chinwalla A."/>
            <person name="Mardis E.R."/>
            <person name="Wilson R.K."/>
        </authorList>
    </citation>
    <scope>NUCLEOTIDE SEQUENCE [LARGE SCALE GENOMIC DNA]</scope>
    <source>
        <strain evidence="1 2">YIT 11841</strain>
    </source>
</reference>
<dbReference type="Proteomes" id="UP000005546">
    <property type="component" value="Unassembled WGS sequence"/>
</dbReference>
<dbReference type="EMBL" id="AFBR01000093">
    <property type="protein sequence ID" value="EGG50515.1"/>
    <property type="molecule type" value="Genomic_DNA"/>
</dbReference>
<evidence type="ECO:0000313" key="2">
    <source>
        <dbReference type="Proteomes" id="UP000005546"/>
    </source>
</evidence>
<evidence type="ECO:0000313" key="1">
    <source>
        <dbReference type="EMBL" id="EGG50515.1"/>
    </source>
</evidence>
<comment type="caution">
    <text evidence="1">The sequence shown here is derived from an EMBL/GenBank/DDBJ whole genome shotgun (WGS) entry which is preliminary data.</text>
</comment>
<keyword evidence="2" id="KW-1185">Reference proteome</keyword>